<name>A0A5C5ZEF8_9BACT</name>
<protein>
    <submittedName>
        <fullName evidence="2">Uncharacterized protein</fullName>
    </submittedName>
</protein>
<dbReference type="Proteomes" id="UP000318478">
    <property type="component" value="Unassembled WGS sequence"/>
</dbReference>
<proteinExistence type="predicted"/>
<sequence length="179" mass="19611">MHLLPCACGKSIPVEVSQAGDRVTCECGAQVEVPPLRQLRELPVQEDAAAPVTRPKSDWAVHQGVLTAGMLIALTLAGIGLWRWAHEPPMPKGFDAEATGQRVDNFVDQMTPGQAYGQWVTSYSQSRGLEVMQSDQEEALIAYIGHLRQLRWALLTGAAVVAVLSVLLYLQLKPRKQRS</sequence>
<keyword evidence="3" id="KW-1185">Reference proteome</keyword>
<dbReference type="RefSeq" id="WP_146583984.1">
    <property type="nucleotide sequence ID" value="NZ_SJPO01000001.1"/>
</dbReference>
<comment type="caution">
    <text evidence="2">The sequence shown here is derived from an EMBL/GenBank/DDBJ whole genome shotgun (WGS) entry which is preliminary data.</text>
</comment>
<reference evidence="2 3" key="1">
    <citation type="submission" date="2019-02" db="EMBL/GenBank/DDBJ databases">
        <title>Deep-cultivation of Planctomycetes and their phenomic and genomic characterization uncovers novel biology.</title>
        <authorList>
            <person name="Wiegand S."/>
            <person name="Jogler M."/>
            <person name="Boedeker C."/>
            <person name="Pinto D."/>
            <person name="Vollmers J."/>
            <person name="Rivas-Marin E."/>
            <person name="Kohn T."/>
            <person name="Peeters S.H."/>
            <person name="Heuer A."/>
            <person name="Rast P."/>
            <person name="Oberbeckmann S."/>
            <person name="Bunk B."/>
            <person name="Jeske O."/>
            <person name="Meyerdierks A."/>
            <person name="Storesund J.E."/>
            <person name="Kallscheuer N."/>
            <person name="Luecker S."/>
            <person name="Lage O.M."/>
            <person name="Pohl T."/>
            <person name="Merkel B.J."/>
            <person name="Hornburger P."/>
            <person name="Mueller R.-W."/>
            <person name="Bruemmer F."/>
            <person name="Labrenz M."/>
            <person name="Spormann A.M."/>
            <person name="Op Den Camp H."/>
            <person name="Overmann J."/>
            <person name="Amann R."/>
            <person name="Jetten M.S.M."/>
            <person name="Mascher T."/>
            <person name="Medema M.H."/>
            <person name="Devos D.P."/>
            <person name="Kaster A.-K."/>
            <person name="Ovreas L."/>
            <person name="Rohde M."/>
            <person name="Galperin M.Y."/>
            <person name="Jogler C."/>
        </authorList>
    </citation>
    <scope>NUCLEOTIDE SEQUENCE [LARGE SCALE GENOMIC DNA]</scope>
    <source>
        <strain evidence="2 3">Pla123a</strain>
    </source>
</reference>
<feature type="transmembrane region" description="Helical" evidence="1">
    <location>
        <begin position="152"/>
        <end position="170"/>
    </location>
</feature>
<dbReference type="OrthoDB" id="291015at2"/>
<feature type="transmembrane region" description="Helical" evidence="1">
    <location>
        <begin position="64"/>
        <end position="85"/>
    </location>
</feature>
<evidence type="ECO:0000313" key="3">
    <source>
        <dbReference type="Proteomes" id="UP000318478"/>
    </source>
</evidence>
<evidence type="ECO:0000256" key="1">
    <source>
        <dbReference type="SAM" id="Phobius"/>
    </source>
</evidence>
<keyword evidence="1" id="KW-0472">Membrane</keyword>
<accession>A0A5C5ZEF8</accession>
<dbReference type="AlphaFoldDB" id="A0A5C5ZEF8"/>
<keyword evidence="1" id="KW-1133">Transmembrane helix</keyword>
<dbReference type="EMBL" id="SJPO01000001">
    <property type="protein sequence ID" value="TWT85744.1"/>
    <property type="molecule type" value="Genomic_DNA"/>
</dbReference>
<evidence type="ECO:0000313" key="2">
    <source>
        <dbReference type="EMBL" id="TWT85744.1"/>
    </source>
</evidence>
<organism evidence="2 3">
    <name type="scientific">Posidoniimonas polymericola</name>
    <dbReference type="NCBI Taxonomy" id="2528002"/>
    <lineage>
        <taxon>Bacteria</taxon>
        <taxon>Pseudomonadati</taxon>
        <taxon>Planctomycetota</taxon>
        <taxon>Planctomycetia</taxon>
        <taxon>Pirellulales</taxon>
        <taxon>Lacipirellulaceae</taxon>
        <taxon>Posidoniimonas</taxon>
    </lineage>
</organism>
<gene>
    <name evidence="2" type="ORF">Pla123a_05510</name>
</gene>
<keyword evidence="1" id="KW-0812">Transmembrane</keyword>